<dbReference type="SUPFAM" id="SSF46785">
    <property type="entry name" value="Winged helix' DNA-binding domain"/>
    <property type="match status" value="1"/>
</dbReference>
<dbReference type="InterPro" id="IPR051011">
    <property type="entry name" value="Metal_resp_trans_reg"/>
</dbReference>
<evidence type="ECO:0000259" key="4">
    <source>
        <dbReference type="PROSITE" id="PS50987"/>
    </source>
</evidence>
<dbReference type="Pfam" id="PF01451">
    <property type="entry name" value="LMWPc"/>
    <property type="match status" value="1"/>
</dbReference>
<evidence type="ECO:0000256" key="1">
    <source>
        <dbReference type="ARBA" id="ARBA00023015"/>
    </source>
</evidence>
<dbReference type="InterPro" id="IPR001845">
    <property type="entry name" value="HTH_ArsR_DNA-bd_dom"/>
</dbReference>
<dbReference type="InterPro" id="IPR036388">
    <property type="entry name" value="WH-like_DNA-bd_sf"/>
</dbReference>
<dbReference type="NCBIfam" id="NF033788">
    <property type="entry name" value="HTH_metalloreg"/>
    <property type="match status" value="1"/>
</dbReference>
<evidence type="ECO:0000256" key="3">
    <source>
        <dbReference type="ARBA" id="ARBA00023163"/>
    </source>
</evidence>
<dbReference type="CDD" id="cd00090">
    <property type="entry name" value="HTH_ARSR"/>
    <property type="match status" value="1"/>
</dbReference>
<dbReference type="Gene3D" id="3.40.50.2300">
    <property type="match status" value="1"/>
</dbReference>
<dbReference type="InterPro" id="IPR023485">
    <property type="entry name" value="Ptyr_pPase"/>
</dbReference>
<dbReference type="GO" id="GO:0003700">
    <property type="term" value="F:DNA-binding transcription factor activity"/>
    <property type="evidence" value="ECO:0007669"/>
    <property type="project" value="InterPro"/>
</dbReference>
<dbReference type="InterPro" id="IPR011991">
    <property type="entry name" value="ArsR-like_HTH"/>
</dbReference>
<dbReference type="SMART" id="SM00226">
    <property type="entry name" value="LMWPc"/>
    <property type="match status" value="1"/>
</dbReference>
<dbReference type="InterPro" id="IPR036390">
    <property type="entry name" value="WH_DNA-bd_sf"/>
</dbReference>
<keyword evidence="2" id="KW-0238">DNA-binding</keyword>
<dbReference type="PANTHER" id="PTHR43132">
    <property type="entry name" value="ARSENICAL RESISTANCE OPERON REPRESSOR ARSR-RELATED"/>
    <property type="match status" value="1"/>
</dbReference>
<dbReference type="AlphaFoldDB" id="A0A286G6J8"/>
<dbReference type="Proteomes" id="UP000219621">
    <property type="component" value="Unassembled WGS sequence"/>
</dbReference>
<dbReference type="EMBL" id="OCNJ01000001">
    <property type="protein sequence ID" value="SOD91133.1"/>
    <property type="molecule type" value="Genomic_DNA"/>
</dbReference>
<sequence>MKSHDAVQALSALAYGARMDIFRILVEAGEDGMPAGHIAEQCGMSASTLSFHLNQLKAAGLVSHRRLGRSLIYSANRALMDTLIGYLGETFHSGPAGVANQTTPAAHAGTGSMSDAVYNVLFIGAANSGRSIMAEAILNREGRGRFRGFSAGVGPSGEVSGVAQSLLHRMNYPTSALRSKPLAEFRAEGAPLMHFAFTVADLPETAALGALPGQPLRADWSVPDPLTFVGTEAEIGAFYHDVFRMLHNRITVFTALPFRSLDRLSLQRRLDAIGREPAAAGVA</sequence>
<accession>A0A286G6J8</accession>
<dbReference type="Pfam" id="PF12840">
    <property type="entry name" value="HTH_20"/>
    <property type="match status" value="1"/>
</dbReference>
<reference evidence="5 6" key="1">
    <citation type="submission" date="2017-09" db="EMBL/GenBank/DDBJ databases">
        <authorList>
            <person name="Ehlers B."/>
            <person name="Leendertz F.H."/>
        </authorList>
    </citation>
    <scope>NUCLEOTIDE SEQUENCE [LARGE SCALE GENOMIC DNA]</scope>
    <source>
        <strain evidence="5 6">USBA 140</strain>
    </source>
</reference>
<keyword evidence="6" id="KW-1185">Reference proteome</keyword>
<dbReference type="PRINTS" id="PR00778">
    <property type="entry name" value="HTHARSR"/>
</dbReference>
<name>A0A286G6J8_9PROT</name>
<dbReference type="SUPFAM" id="SSF52788">
    <property type="entry name" value="Phosphotyrosine protein phosphatases I"/>
    <property type="match status" value="1"/>
</dbReference>
<dbReference type="RefSeq" id="WP_097277677.1">
    <property type="nucleotide sequence ID" value="NZ_OCNJ01000001.1"/>
</dbReference>
<dbReference type="SMART" id="SM00418">
    <property type="entry name" value="HTH_ARSR"/>
    <property type="match status" value="1"/>
</dbReference>
<evidence type="ECO:0000256" key="2">
    <source>
        <dbReference type="ARBA" id="ARBA00023125"/>
    </source>
</evidence>
<proteinExistence type="predicted"/>
<evidence type="ECO:0000313" key="5">
    <source>
        <dbReference type="EMBL" id="SOD91133.1"/>
    </source>
</evidence>
<dbReference type="InterPro" id="IPR036196">
    <property type="entry name" value="Ptyr_pPase_sf"/>
</dbReference>
<dbReference type="Gene3D" id="1.10.10.10">
    <property type="entry name" value="Winged helix-like DNA-binding domain superfamily/Winged helix DNA-binding domain"/>
    <property type="match status" value="1"/>
</dbReference>
<keyword evidence="1" id="KW-0805">Transcription regulation</keyword>
<evidence type="ECO:0000313" key="6">
    <source>
        <dbReference type="Proteomes" id="UP000219621"/>
    </source>
</evidence>
<dbReference type="PROSITE" id="PS50987">
    <property type="entry name" value="HTH_ARSR_2"/>
    <property type="match status" value="1"/>
</dbReference>
<gene>
    <name evidence="5" type="ORF">SAMN05421508_101825</name>
</gene>
<keyword evidence="3" id="KW-0804">Transcription</keyword>
<organism evidence="5 6">
    <name type="scientific">Caenispirillum bisanense</name>
    <dbReference type="NCBI Taxonomy" id="414052"/>
    <lineage>
        <taxon>Bacteria</taxon>
        <taxon>Pseudomonadati</taxon>
        <taxon>Pseudomonadota</taxon>
        <taxon>Alphaproteobacteria</taxon>
        <taxon>Rhodospirillales</taxon>
        <taxon>Novispirillaceae</taxon>
        <taxon>Caenispirillum</taxon>
    </lineage>
</organism>
<feature type="domain" description="HTH arsR-type" evidence="4">
    <location>
        <begin position="1"/>
        <end position="95"/>
    </location>
</feature>
<protein>
    <submittedName>
        <fullName evidence="5">Protein-tyrosine-phosphatase</fullName>
    </submittedName>
</protein>
<dbReference type="OrthoDB" id="9804742at2"/>
<dbReference type="GO" id="GO:0003677">
    <property type="term" value="F:DNA binding"/>
    <property type="evidence" value="ECO:0007669"/>
    <property type="project" value="UniProtKB-KW"/>
</dbReference>
<dbReference type="PANTHER" id="PTHR43132:SF2">
    <property type="entry name" value="ARSENICAL RESISTANCE OPERON REPRESSOR ARSR-RELATED"/>
    <property type="match status" value="1"/>
</dbReference>